<accession>A0ACB5RBW4</accession>
<gene>
    <name evidence="1" type="ORF">rsdtw13_18240</name>
</gene>
<protein>
    <submittedName>
        <fullName evidence="1">Multidrug transporter</fullName>
    </submittedName>
</protein>
<dbReference type="Proteomes" id="UP001058074">
    <property type="component" value="Unassembled WGS sequence"/>
</dbReference>
<name>A0ACB5RBW4_9CLOT</name>
<proteinExistence type="predicted"/>
<comment type="caution">
    <text evidence="1">The sequence shown here is derived from an EMBL/GenBank/DDBJ whole genome shotgun (WGS) entry which is preliminary data.</text>
</comment>
<sequence>MNDIGNMVFKEFGQQNKPIVVLIHGFLMPWKMWEPQIEEFSKEYHVIVPILEGHQKNNQNIFTSIENNSNQIIDYLEKHNFKEIFAICGLSLGASITVDILGRDRLIVKKAIIDAGITPICVTKIQKTFIVYRSLFETCLVRKSKKMLEMVFKPQDYSRVRVDEIYEMLQHISNDTVKNVYSSIFTYKLPEDLSNIKTEIRYWYGTKEGNQRKRDAEFIIKVFPNAKYQVFDGYAHGQLCVGNPNLYLKYAYSFFYEV</sequence>
<reference evidence="1" key="1">
    <citation type="journal article" date="2025" name="Int. J. Syst. Evol. Microbiol.">
        <title>Inconstantimicrobium mannanitabidum sp. nov., a novel member of the family Clostridiaceae isolated from anoxic soil under the treatment of reductive soil disinfestation.</title>
        <authorList>
            <person name="Ueki A."/>
            <person name="Tonouchi A."/>
            <person name="Honma S."/>
            <person name="Kaku N."/>
            <person name="Ueki K."/>
        </authorList>
    </citation>
    <scope>NUCLEOTIDE SEQUENCE</scope>
    <source>
        <strain evidence="1">TW13</strain>
    </source>
</reference>
<evidence type="ECO:0000313" key="2">
    <source>
        <dbReference type="Proteomes" id="UP001058074"/>
    </source>
</evidence>
<evidence type="ECO:0000313" key="1">
    <source>
        <dbReference type="EMBL" id="GKX66566.1"/>
    </source>
</evidence>
<keyword evidence="2" id="KW-1185">Reference proteome</keyword>
<organism evidence="1 2">
    <name type="scientific">Inconstantimicrobium mannanitabidum</name>
    <dbReference type="NCBI Taxonomy" id="1604901"/>
    <lineage>
        <taxon>Bacteria</taxon>
        <taxon>Bacillati</taxon>
        <taxon>Bacillota</taxon>
        <taxon>Clostridia</taxon>
        <taxon>Eubacteriales</taxon>
        <taxon>Clostridiaceae</taxon>
        <taxon>Inconstantimicrobium</taxon>
    </lineage>
</organism>
<dbReference type="EMBL" id="BROD01000001">
    <property type="protein sequence ID" value="GKX66566.1"/>
    <property type="molecule type" value="Genomic_DNA"/>
</dbReference>